<feature type="transmembrane region" description="Helical" evidence="2">
    <location>
        <begin position="299"/>
        <end position="322"/>
    </location>
</feature>
<feature type="region of interest" description="Disordered" evidence="1">
    <location>
        <begin position="209"/>
        <end position="239"/>
    </location>
</feature>
<dbReference type="KEGG" id="hyj:FHG12_07205"/>
<keyword evidence="2" id="KW-0812">Transmembrane</keyword>
<evidence type="ECO:0000313" key="3">
    <source>
        <dbReference type="EMBL" id="QDA59908.1"/>
    </source>
</evidence>
<feature type="transmembrane region" description="Helical" evidence="2">
    <location>
        <begin position="6"/>
        <end position="28"/>
    </location>
</feature>
<sequence>MLNYPILEIAISLIFIYLVFSQITLSINELWAGYFNYRGNYLHSHLVQSIGPIYTDGLYSDPTISQLMLRPKRWPPYVSQRLFAQAIINWVSEKAPAPPAGSPPLARFAAGLATAPGGAGSRFDALLQKLLASAQGAVLPAEQLQANLEDWYKEYCLRLTGWYKRDNRIWLLITGLAVAIIGDVDTIRLTKFIARDTAVRNTLVTLGESRAAEPRPAETPGVGLPPAQAGSGAQPPPEFTVTARQSVDTLRKELLAMQKIGLPMGFGQAFDRKAEAKLTNLPEDLKRRDANGDYKNTSVIIWMLFGWLLTGLAMMVGAPFWFDVLNRFVNIRNLGPKPDTPNEER</sequence>
<evidence type="ECO:0000256" key="1">
    <source>
        <dbReference type="SAM" id="MobiDB-lite"/>
    </source>
</evidence>
<keyword evidence="4" id="KW-1185">Reference proteome</keyword>
<name>A0A5B7ZY17_9BACT</name>
<gene>
    <name evidence="3" type="ORF">FHG12_07205</name>
</gene>
<accession>A0A5B7ZY17</accession>
<protein>
    <submittedName>
        <fullName evidence="3">Uncharacterized protein</fullName>
    </submittedName>
</protein>
<dbReference type="RefSeq" id="WP_139515088.1">
    <property type="nucleotide sequence ID" value="NZ_CP040896.1"/>
</dbReference>
<dbReference type="AlphaFoldDB" id="A0A5B7ZY17"/>
<dbReference type="Proteomes" id="UP000305398">
    <property type="component" value="Chromosome"/>
</dbReference>
<proteinExistence type="predicted"/>
<evidence type="ECO:0000256" key="2">
    <source>
        <dbReference type="SAM" id="Phobius"/>
    </source>
</evidence>
<dbReference type="OrthoDB" id="6286374at2"/>
<keyword evidence="2" id="KW-1133">Transmembrane helix</keyword>
<organism evidence="3 4">
    <name type="scientific">Hymenobacter jejuensis</name>
    <dbReference type="NCBI Taxonomy" id="2502781"/>
    <lineage>
        <taxon>Bacteria</taxon>
        <taxon>Pseudomonadati</taxon>
        <taxon>Bacteroidota</taxon>
        <taxon>Cytophagia</taxon>
        <taxon>Cytophagales</taxon>
        <taxon>Hymenobacteraceae</taxon>
        <taxon>Hymenobacter</taxon>
    </lineage>
</organism>
<dbReference type="EMBL" id="CP040896">
    <property type="protein sequence ID" value="QDA59908.1"/>
    <property type="molecule type" value="Genomic_DNA"/>
</dbReference>
<keyword evidence="2" id="KW-0472">Membrane</keyword>
<reference evidence="3 4" key="1">
    <citation type="submission" date="2019-06" db="EMBL/GenBank/DDBJ databases">
        <authorList>
            <person name="Srinivasan S."/>
        </authorList>
    </citation>
    <scope>NUCLEOTIDE SEQUENCE [LARGE SCALE GENOMIC DNA]</scope>
    <source>
        <strain evidence="3 4">17J68-5</strain>
    </source>
</reference>
<evidence type="ECO:0000313" key="4">
    <source>
        <dbReference type="Proteomes" id="UP000305398"/>
    </source>
</evidence>